<organism evidence="12">
    <name type="scientific">hydrothermal vent metagenome</name>
    <dbReference type="NCBI Taxonomy" id="652676"/>
    <lineage>
        <taxon>unclassified sequences</taxon>
        <taxon>metagenomes</taxon>
        <taxon>ecological metagenomes</taxon>
    </lineage>
</organism>
<proteinExistence type="inferred from homology"/>
<keyword evidence="5 12" id="KW-0808">Transferase</keyword>
<evidence type="ECO:0000256" key="6">
    <source>
        <dbReference type="ARBA" id="ARBA00022691"/>
    </source>
</evidence>
<evidence type="ECO:0000256" key="2">
    <source>
        <dbReference type="ARBA" id="ARBA00012237"/>
    </source>
</evidence>
<evidence type="ECO:0000256" key="4">
    <source>
        <dbReference type="ARBA" id="ARBA00022490"/>
    </source>
</evidence>
<dbReference type="FunFam" id="3.20.20.70:FF:000186">
    <property type="entry name" value="Lipoyl synthase"/>
    <property type="match status" value="1"/>
</dbReference>
<keyword evidence="4" id="KW-0963">Cytoplasm</keyword>
<accession>A0A3B1BWA1</accession>
<dbReference type="GO" id="GO:0051539">
    <property type="term" value="F:4 iron, 4 sulfur cluster binding"/>
    <property type="evidence" value="ECO:0007669"/>
    <property type="project" value="UniProtKB-KW"/>
</dbReference>
<dbReference type="Gene3D" id="3.20.20.70">
    <property type="entry name" value="Aldolase class I"/>
    <property type="match status" value="1"/>
</dbReference>
<dbReference type="InterPro" id="IPR007197">
    <property type="entry name" value="rSAM"/>
</dbReference>
<dbReference type="HAMAP" id="MF_00206">
    <property type="entry name" value="Lipoyl_synth"/>
    <property type="match status" value="1"/>
</dbReference>
<keyword evidence="9" id="KW-0411">Iron-sulfur</keyword>
<dbReference type="PROSITE" id="PS51918">
    <property type="entry name" value="RADICAL_SAM"/>
    <property type="match status" value="1"/>
</dbReference>
<dbReference type="AlphaFoldDB" id="A0A3B1BWA1"/>
<evidence type="ECO:0000313" key="12">
    <source>
        <dbReference type="EMBL" id="VAX20062.1"/>
    </source>
</evidence>
<sequence length="292" mass="32470">MIKPEWLRKPVRWGKAALATRSEINEKSLNTVCSEARCPNIGECFSAGVATFMILGEECTRDCGFCSVKQGTKLTLPNPDEPSHVAETAEKLKLSHVVITSVTRDDLHDGGAGHFALTIKAVRARLPKTSIEVLTPDFHQRKNAIGTIIDAMPNVFNHNVETVPRLYSKVRPSAKYQRSLALLELVKRKSERILTKSGLMLGFGETVSEVEQVMHDLAQANVDILTLGQYLRPTLKNIEVEEYVRPEVFDRLREKGLDLGFKHVFSGPFVRSSYHAKEVFNTAGALLARTSA</sequence>
<evidence type="ECO:0000256" key="7">
    <source>
        <dbReference type="ARBA" id="ARBA00022723"/>
    </source>
</evidence>
<dbReference type="SFLD" id="SFLDG01058">
    <property type="entry name" value="lipoyl_synthase_like"/>
    <property type="match status" value="1"/>
</dbReference>
<dbReference type="NCBIfam" id="NF009544">
    <property type="entry name" value="PRK12928.1"/>
    <property type="match status" value="1"/>
</dbReference>
<dbReference type="InterPro" id="IPR058240">
    <property type="entry name" value="rSAM_sf"/>
</dbReference>
<evidence type="ECO:0000256" key="8">
    <source>
        <dbReference type="ARBA" id="ARBA00023004"/>
    </source>
</evidence>
<dbReference type="SMART" id="SM00729">
    <property type="entry name" value="Elp3"/>
    <property type="match status" value="1"/>
</dbReference>
<evidence type="ECO:0000256" key="3">
    <source>
        <dbReference type="ARBA" id="ARBA00022485"/>
    </source>
</evidence>
<dbReference type="SUPFAM" id="SSF102114">
    <property type="entry name" value="Radical SAM enzymes"/>
    <property type="match status" value="1"/>
</dbReference>
<dbReference type="SFLD" id="SFLDS00029">
    <property type="entry name" value="Radical_SAM"/>
    <property type="match status" value="1"/>
</dbReference>
<evidence type="ECO:0000256" key="1">
    <source>
        <dbReference type="ARBA" id="ARBA00001966"/>
    </source>
</evidence>
<dbReference type="EC" id="2.8.1.8" evidence="2"/>
<name>A0A3B1BWA1_9ZZZZ</name>
<dbReference type="GO" id="GO:0046872">
    <property type="term" value="F:metal ion binding"/>
    <property type="evidence" value="ECO:0007669"/>
    <property type="project" value="UniProtKB-KW"/>
</dbReference>
<evidence type="ECO:0000256" key="9">
    <source>
        <dbReference type="ARBA" id="ARBA00023014"/>
    </source>
</evidence>
<dbReference type="CDD" id="cd01335">
    <property type="entry name" value="Radical_SAM"/>
    <property type="match status" value="1"/>
</dbReference>
<evidence type="ECO:0000256" key="5">
    <source>
        <dbReference type="ARBA" id="ARBA00022679"/>
    </source>
</evidence>
<reference evidence="12" key="1">
    <citation type="submission" date="2018-06" db="EMBL/GenBank/DDBJ databases">
        <authorList>
            <person name="Zhirakovskaya E."/>
        </authorList>
    </citation>
    <scope>NUCLEOTIDE SEQUENCE</scope>
</reference>
<evidence type="ECO:0000259" key="11">
    <source>
        <dbReference type="PROSITE" id="PS51918"/>
    </source>
</evidence>
<keyword evidence="7" id="KW-0479">Metal-binding</keyword>
<keyword evidence="3" id="KW-0004">4Fe-4S</keyword>
<dbReference type="PANTHER" id="PTHR10949:SF0">
    <property type="entry name" value="LIPOYL SYNTHASE, MITOCHONDRIAL"/>
    <property type="match status" value="1"/>
</dbReference>
<dbReference type="InterPro" id="IPR006638">
    <property type="entry name" value="Elp3/MiaA/NifB-like_rSAM"/>
</dbReference>
<dbReference type="PIRSF" id="PIRSF005963">
    <property type="entry name" value="Lipoyl_synth"/>
    <property type="match status" value="1"/>
</dbReference>
<gene>
    <name evidence="12" type="ORF">MNBD_NITROSPINAE01-669</name>
</gene>
<keyword evidence="6" id="KW-0949">S-adenosyl-L-methionine</keyword>
<dbReference type="InterPro" id="IPR013785">
    <property type="entry name" value="Aldolase_TIM"/>
</dbReference>
<dbReference type="GO" id="GO:0016992">
    <property type="term" value="F:lipoate synthase activity"/>
    <property type="evidence" value="ECO:0007669"/>
    <property type="project" value="UniProtKB-EC"/>
</dbReference>
<dbReference type="NCBIfam" id="TIGR00510">
    <property type="entry name" value="lipA"/>
    <property type="match status" value="1"/>
</dbReference>
<comment type="cofactor">
    <cofactor evidence="1">
        <name>[4Fe-4S] cluster</name>
        <dbReference type="ChEBI" id="CHEBI:49883"/>
    </cofactor>
</comment>
<protein>
    <recommendedName>
        <fullName evidence="2">lipoyl synthase</fullName>
        <ecNumber evidence="2">2.8.1.8</ecNumber>
    </recommendedName>
</protein>
<comment type="catalytic activity">
    <reaction evidence="10">
        <text>[[Fe-S] cluster scaffold protein carrying a second [4Fe-4S](2+) cluster] + N(6)-octanoyl-L-lysyl-[protein] + 2 oxidized [2Fe-2S]-[ferredoxin] + 2 S-adenosyl-L-methionine + 4 H(+) = [[Fe-S] cluster scaffold protein] + N(6)-[(R)-dihydrolipoyl]-L-lysyl-[protein] + 4 Fe(3+) + 2 hydrogen sulfide + 2 5'-deoxyadenosine + 2 L-methionine + 2 reduced [2Fe-2S]-[ferredoxin]</text>
        <dbReference type="Rhea" id="RHEA:16585"/>
        <dbReference type="Rhea" id="RHEA-COMP:9928"/>
        <dbReference type="Rhea" id="RHEA-COMP:10000"/>
        <dbReference type="Rhea" id="RHEA-COMP:10001"/>
        <dbReference type="Rhea" id="RHEA-COMP:10475"/>
        <dbReference type="Rhea" id="RHEA-COMP:14568"/>
        <dbReference type="Rhea" id="RHEA-COMP:14569"/>
        <dbReference type="ChEBI" id="CHEBI:15378"/>
        <dbReference type="ChEBI" id="CHEBI:17319"/>
        <dbReference type="ChEBI" id="CHEBI:29034"/>
        <dbReference type="ChEBI" id="CHEBI:29919"/>
        <dbReference type="ChEBI" id="CHEBI:33722"/>
        <dbReference type="ChEBI" id="CHEBI:33737"/>
        <dbReference type="ChEBI" id="CHEBI:33738"/>
        <dbReference type="ChEBI" id="CHEBI:57844"/>
        <dbReference type="ChEBI" id="CHEBI:59789"/>
        <dbReference type="ChEBI" id="CHEBI:78809"/>
        <dbReference type="ChEBI" id="CHEBI:83100"/>
        <dbReference type="EC" id="2.8.1.8"/>
    </reaction>
</comment>
<dbReference type="NCBIfam" id="NF004019">
    <property type="entry name" value="PRK05481.1"/>
    <property type="match status" value="1"/>
</dbReference>
<evidence type="ECO:0000256" key="10">
    <source>
        <dbReference type="ARBA" id="ARBA00047326"/>
    </source>
</evidence>
<dbReference type="EMBL" id="UOGC01000100">
    <property type="protein sequence ID" value="VAX20062.1"/>
    <property type="molecule type" value="Genomic_DNA"/>
</dbReference>
<dbReference type="Pfam" id="PF04055">
    <property type="entry name" value="Radical_SAM"/>
    <property type="match status" value="1"/>
</dbReference>
<dbReference type="PANTHER" id="PTHR10949">
    <property type="entry name" value="LIPOYL SYNTHASE"/>
    <property type="match status" value="1"/>
</dbReference>
<dbReference type="SFLD" id="SFLDF00271">
    <property type="entry name" value="lipoyl_synthase"/>
    <property type="match status" value="1"/>
</dbReference>
<dbReference type="InterPro" id="IPR003698">
    <property type="entry name" value="Lipoyl_synth"/>
</dbReference>
<feature type="domain" description="Radical SAM core" evidence="11">
    <location>
        <begin position="45"/>
        <end position="262"/>
    </location>
</feature>
<keyword evidence="8" id="KW-0408">Iron</keyword>